<dbReference type="EC" id="5.3.1.22" evidence="4 7"/>
<evidence type="ECO:0000256" key="2">
    <source>
        <dbReference type="ARBA" id="ARBA00002968"/>
    </source>
</evidence>
<keyword evidence="11" id="KW-1185">Reference proteome</keyword>
<dbReference type="PANTHER" id="PTHR43489">
    <property type="entry name" value="ISOMERASE"/>
    <property type="match status" value="1"/>
</dbReference>
<evidence type="ECO:0000313" key="10">
    <source>
        <dbReference type="EMBL" id="CAI5445710.1"/>
    </source>
</evidence>
<organism evidence="10 11">
    <name type="scientific">Caenorhabditis angaria</name>
    <dbReference type="NCBI Taxonomy" id="860376"/>
    <lineage>
        <taxon>Eukaryota</taxon>
        <taxon>Metazoa</taxon>
        <taxon>Ecdysozoa</taxon>
        <taxon>Nematoda</taxon>
        <taxon>Chromadorea</taxon>
        <taxon>Rhabditida</taxon>
        <taxon>Rhabditina</taxon>
        <taxon>Rhabditomorpha</taxon>
        <taxon>Rhabditoidea</taxon>
        <taxon>Rhabditidae</taxon>
        <taxon>Peloderinae</taxon>
        <taxon>Caenorhabditis</taxon>
    </lineage>
</organism>
<dbReference type="InterPro" id="IPR013022">
    <property type="entry name" value="Xyl_isomerase-like_TIM-brl"/>
</dbReference>
<gene>
    <name evidence="10" type="ORF">CAMP_LOCUS8347</name>
</gene>
<dbReference type="Proteomes" id="UP001152747">
    <property type="component" value="Unassembled WGS sequence"/>
</dbReference>
<evidence type="ECO:0000313" key="11">
    <source>
        <dbReference type="Proteomes" id="UP001152747"/>
    </source>
</evidence>
<proteinExistence type="inferred from homology"/>
<feature type="active site" description="Proton donor/acceptor" evidence="8">
    <location>
        <position position="146"/>
    </location>
</feature>
<keyword evidence="6 7" id="KW-0413">Isomerase</keyword>
<sequence length="262" mass="29891">MSQKNTVSANLHMLFTSVPFMDRYRLAAEAGFRYVEVPFPYQFDVLELKAQADKYHLKHSLINGPTGDWDAGFRGECCLKSQKDQFRKSVELAILYANTLECPRVHIVGGLPVLQDDIEHAEETYLENLKYAADELAKHNILCLIEPASPLRFPGIFLNNFDQAKRYVEMLNCSNLKILFDYFHAQQICGQLTHTLATLAGLVGYVQVGQVPHRGDCSTPGEIDYTFVFSELQKHDPELIVGLEYLDDYPTFGWLSRMNLQF</sequence>
<evidence type="ECO:0000256" key="8">
    <source>
        <dbReference type="PIRSR" id="PIRSR006241-50"/>
    </source>
</evidence>
<dbReference type="PIRSF" id="PIRSF006241">
    <property type="entry name" value="HyI"/>
    <property type="match status" value="1"/>
</dbReference>
<dbReference type="InterPro" id="IPR036237">
    <property type="entry name" value="Xyl_isomerase-like_sf"/>
</dbReference>
<comment type="catalytic activity">
    <reaction evidence="1 7">
        <text>3-hydroxypyruvate = 2-hydroxy-3-oxopropanoate</text>
        <dbReference type="Rhea" id="RHEA:11952"/>
        <dbReference type="ChEBI" id="CHEBI:17180"/>
        <dbReference type="ChEBI" id="CHEBI:57978"/>
        <dbReference type="EC" id="5.3.1.22"/>
    </reaction>
</comment>
<feature type="active site" description="Proton donor/acceptor" evidence="8">
    <location>
        <position position="244"/>
    </location>
</feature>
<reference evidence="10" key="1">
    <citation type="submission" date="2022-11" db="EMBL/GenBank/DDBJ databases">
        <authorList>
            <person name="Kikuchi T."/>
        </authorList>
    </citation>
    <scope>NUCLEOTIDE SEQUENCE</scope>
    <source>
        <strain evidence="10">PS1010</strain>
    </source>
</reference>
<dbReference type="AlphaFoldDB" id="A0A9P1IJE4"/>
<protein>
    <recommendedName>
        <fullName evidence="5 7">Putative hydroxypyruvate isomerase</fullName>
        <ecNumber evidence="4 7">5.3.1.22</ecNumber>
    </recommendedName>
</protein>
<comment type="similarity">
    <text evidence="3 7">Belongs to the hyi family.</text>
</comment>
<dbReference type="InterPro" id="IPR050417">
    <property type="entry name" value="Sugar_Epim/Isomerase"/>
</dbReference>
<accession>A0A9P1IJE4</accession>
<dbReference type="SUPFAM" id="SSF51658">
    <property type="entry name" value="Xylose isomerase-like"/>
    <property type="match status" value="1"/>
</dbReference>
<feature type="domain" description="Xylose isomerase-like TIM barrel" evidence="9">
    <location>
        <begin position="25"/>
        <end position="248"/>
    </location>
</feature>
<evidence type="ECO:0000256" key="5">
    <source>
        <dbReference type="ARBA" id="ARBA00017985"/>
    </source>
</evidence>
<dbReference type="GO" id="GO:0008903">
    <property type="term" value="F:hydroxypyruvate isomerase activity"/>
    <property type="evidence" value="ECO:0007669"/>
    <property type="project" value="UniProtKB-EC"/>
</dbReference>
<evidence type="ECO:0000259" key="9">
    <source>
        <dbReference type="Pfam" id="PF01261"/>
    </source>
</evidence>
<dbReference type="EMBL" id="CANHGI010000003">
    <property type="protein sequence ID" value="CAI5445710.1"/>
    <property type="molecule type" value="Genomic_DNA"/>
</dbReference>
<dbReference type="Pfam" id="PF01261">
    <property type="entry name" value="AP_endonuc_2"/>
    <property type="match status" value="1"/>
</dbReference>
<dbReference type="Gene3D" id="3.20.20.150">
    <property type="entry name" value="Divalent-metal-dependent TIM barrel enzymes"/>
    <property type="match status" value="1"/>
</dbReference>
<dbReference type="OrthoDB" id="4214675at2759"/>
<name>A0A9P1IJE4_9PELO</name>
<evidence type="ECO:0000256" key="7">
    <source>
        <dbReference type="PIRNR" id="PIRNR006241"/>
    </source>
</evidence>
<dbReference type="PANTHER" id="PTHR43489:SF6">
    <property type="entry name" value="HYDROXYPYRUVATE ISOMERASE-RELATED"/>
    <property type="match status" value="1"/>
</dbReference>
<comment type="caution">
    <text evidence="10">The sequence shown here is derived from an EMBL/GenBank/DDBJ whole genome shotgun (WGS) entry which is preliminary data.</text>
</comment>
<comment type="function">
    <text evidence="2 7">Catalyzes the reversible isomerization between hydroxypyruvate and 2-hydroxy-3-oxopropanoate (also termed tartronate semialdehyde).</text>
</comment>
<dbReference type="GO" id="GO:0046487">
    <property type="term" value="P:glyoxylate metabolic process"/>
    <property type="evidence" value="ECO:0007669"/>
    <property type="project" value="TreeGrafter"/>
</dbReference>
<evidence type="ECO:0000256" key="1">
    <source>
        <dbReference type="ARBA" id="ARBA00000476"/>
    </source>
</evidence>
<evidence type="ECO:0000256" key="6">
    <source>
        <dbReference type="ARBA" id="ARBA00023235"/>
    </source>
</evidence>
<evidence type="ECO:0000256" key="3">
    <source>
        <dbReference type="ARBA" id="ARBA00005962"/>
    </source>
</evidence>
<evidence type="ECO:0000256" key="4">
    <source>
        <dbReference type="ARBA" id="ARBA00012570"/>
    </source>
</evidence>
<dbReference type="InterPro" id="IPR026040">
    <property type="entry name" value="HyI-like"/>
</dbReference>